<keyword evidence="3" id="KW-1185">Reference proteome</keyword>
<evidence type="ECO:0000313" key="3">
    <source>
        <dbReference type="Proteomes" id="UP001583186"/>
    </source>
</evidence>
<accession>A0ABR3ZTI2</accession>
<evidence type="ECO:0000313" key="2">
    <source>
        <dbReference type="EMBL" id="KAL1903681.1"/>
    </source>
</evidence>
<gene>
    <name evidence="2" type="ORF">Sste5346_000310</name>
</gene>
<organism evidence="2 3">
    <name type="scientific">Sporothrix stenoceras</name>
    <dbReference type="NCBI Taxonomy" id="5173"/>
    <lineage>
        <taxon>Eukaryota</taxon>
        <taxon>Fungi</taxon>
        <taxon>Dikarya</taxon>
        <taxon>Ascomycota</taxon>
        <taxon>Pezizomycotina</taxon>
        <taxon>Sordariomycetes</taxon>
        <taxon>Sordariomycetidae</taxon>
        <taxon>Ophiostomatales</taxon>
        <taxon>Ophiostomataceae</taxon>
        <taxon>Sporothrix</taxon>
    </lineage>
</organism>
<feature type="compositionally biased region" description="Polar residues" evidence="1">
    <location>
        <begin position="186"/>
        <end position="211"/>
    </location>
</feature>
<feature type="compositionally biased region" description="Basic residues" evidence="1">
    <location>
        <begin position="31"/>
        <end position="46"/>
    </location>
</feature>
<protein>
    <submittedName>
        <fullName evidence="2">Uncharacterized protein</fullName>
    </submittedName>
</protein>
<sequence>MSSIDTEPMMGNFIPMSSAEGLFLVPPSHPRSPRRLRSRSPRRRRKEPGVHLHLSLTDSQMDKLTSITKEDASRAKTHRRSGTIDGCDLSMASMQHHQSVTDELPMPPLPPGPIPAFPPRGKVASPASASSEEQHLDGPYVHHTRGRSHNENHKDTYGYASTAPYSPPTRSDIRASSPGKKLHIQESISTPATSTHATVESNMGRHSSESGPSMHYHSEGSGRPQPPPQNRQQVIEEPGMTDASSSTYSMDELIKAIPHIHPLYVKRIAEMASPNRSPGLSPEHPPSPLLEYTA</sequence>
<feature type="region of interest" description="Disordered" evidence="1">
    <location>
        <begin position="274"/>
        <end position="294"/>
    </location>
</feature>
<evidence type="ECO:0000256" key="1">
    <source>
        <dbReference type="SAM" id="MobiDB-lite"/>
    </source>
</evidence>
<proteinExistence type="predicted"/>
<feature type="region of interest" description="Disordered" evidence="1">
    <location>
        <begin position="23"/>
        <end position="51"/>
    </location>
</feature>
<dbReference type="Proteomes" id="UP001583186">
    <property type="component" value="Unassembled WGS sequence"/>
</dbReference>
<dbReference type="EMBL" id="JAWCUI010000001">
    <property type="protein sequence ID" value="KAL1903681.1"/>
    <property type="molecule type" value="Genomic_DNA"/>
</dbReference>
<name>A0ABR3ZTI2_9PEZI</name>
<feature type="region of interest" description="Disordered" evidence="1">
    <location>
        <begin position="110"/>
        <end position="233"/>
    </location>
</feature>
<comment type="caution">
    <text evidence="2">The sequence shown here is derived from an EMBL/GenBank/DDBJ whole genome shotgun (WGS) entry which is preliminary data.</text>
</comment>
<reference evidence="2 3" key="1">
    <citation type="journal article" date="2024" name="IMA Fungus">
        <title>IMA Genome - F19 : A genome assembly and annotation guide to empower mycologists, including annotated draft genome sequences of Ceratocystis pirilliformis, Diaporthe australafricana, Fusarium ophioides, Paecilomyces lecythidis, and Sporothrix stenoceras.</title>
        <authorList>
            <person name="Aylward J."/>
            <person name="Wilson A.M."/>
            <person name="Visagie C.M."/>
            <person name="Spraker J."/>
            <person name="Barnes I."/>
            <person name="Buitendag C."/>
            <person name="Ceriani C."/>
            <person name="Del Mar Angel L."/>
            <person name="du Plessis D."/>
            <person name="Fuchs T."/>
            <person name="Gasser K."/>
            <person name="Kramer D."/>
            <person name="Li W."/>
            <person name="Munsamy K."/>
            <person name="Piso A."/>
            <person name="Price J.L."/>
            <person name="Sonnekus B."/>
            <person name="Thomas C."/>
            <person name="van der Nest A."/>
            <person name="van Dijk A."/>
            <person name="van Heerden A."/>
            <person name="van Vuuren N."/>
            <person name="Yilmaz N."/>
            <person name="Duong T.A."/>
            <person name="van der Merwe N.A."/>
            <person name="Wingfield M.J."/>
            <person name="Wingfield B.D."/>
        </authorList>
    </citation>
    <scope>NUCLEOTIDE SEQUENCE [LARGE SCALE GENOMIC DNA]</scope>
    <source>
        <strain evidence="2 3">CMW 5346</strain>
    </source>
</reference>